<reference evidence="2" key="1">
    <citation type="journal article" date="2015" name="PLoS Genet.">
        <title>Genome Sequence and Transcriptome Analyses of Chrysochromulina tobin: Metabolic Tools for Enhanced Algal Fitness in the Prominent Order Prymnesiales (Haptophyceae).</title>
        <authorList>
            <person name="Hovde B.T."/>
            <person name="Deodato C.R."/>
            <person name="Hunsperger H.M."/>
            <person name="Ryken S.A."/>
            <person name="Yost W."/>
            <person name="Jha R.K."/>
            <person name="Patterson J."/>
            <person name="Monnat R.J. Jr."/>
            <person name="Barlow S.B."/>
            <person name="Starkenburg S.R."/>
            <person name="Cattolico R.A."/>
        </authorList>
    </citation>
    <scope>NUCLEOTIDE SEQUENCE</scope>
    <source>
        <strain evidence="2">CCMP291</strain>
    </source>
</reference>
<keyword evidence="2" id="KW-1185">Reference proteome</keyword>
<name>A0A0M0JTA6_9EUKA</name>
<dbReference type="Gene3D" id="3.40.50.12370">
    <property type="match status" value="1"/>
</dbReference>
<dbReference type="Proteomes" id="UP000037460">
    <property type="component" value="Unassembled WGS sequence"/>
</dbReference>
<organism evidence="1 2">
    <name type="scientific">Chrysochromulina tobinii</name>
    <dbReference type="NCBI Taxonomy" id="1460289"/>
    <lineage>
        <taxon>Eukaryota</taxon>
        <taxon>Haptista</taxon>
        <taxon>Haptophyta</taxon>
        <taxon>Prymnesiophyceae</taxon>
        <taxon>Prymnesiales</taxon>
        <taxon>Chrysochromulinaceae</taxon>
        <taxon>Chrysochromulina</taxon>
    </lineage>
</organism>
<evidence type="ECO:0000313" key="1">
    <source>
        <dbReference type="EMBL" id="KOO29750.1"/>
    </source>
</evidence>
<dbReference type="SUPFAM" id="SSF52402">
    <property type="entry name" value="Adenine nucleotide alpha hydrolases-like"/>
    <property type="match status" value="1"/>
</dbReference>
<proteinExistence type="predicted"/>
<dbReference type="EMBL" id="JWZX01002367">
    <property type="protein sequence ID" value="KOO29750.1"/>
    <property type="molecule type" value="Genomic_DNA"/>
</dbReference>
<protein>
    <recommendedName>
        <fullName evidence="3">UspA domain-containing protein</fullName>
    </recommendedName>
</protein>
<evidence type="ECO:0008006" key="3">
    <source>
        <dbReference type="Google" id="ProtNLM"/>
    </source>
</evidence>
<accession>A0A0M0JTA6</accession>
<dbReference type="AlphaFoldDB" id="A0A0M0JTA6"/>
<sequence length="288" mass="30262">MSGRPSTAPPSLAIMGHGGLKRTGMTGAAKAGKLFVVAVDGSRLGYRAVKLAAWNCNFNHRDKIKCVSVARGISAMEAMSLVKDGEALLRECGVPAISIVPGEVFHADKNQQLAEVLCRAASGGHLVMGAGGKRLQEEAEKRKGAASAALGSAALDCMSLCHAPVLLAKPKGIPALDDLKFLQKRNAGAGTLIAIAVDSSAISQKCFDMAVRMVKRGDKVKVINVVNTDRAAERPDAVNSMLGDSAVHIYYTQECSKATASSGCSFEFVQVPNALLPTDRMDRCPRPS</sequence>
<comment type="caution">
    <text evidence="1">The sequence shown here is derived from an EMBL/GenBank/DDBJ whole genome shotgun (WGS) entry which is preliminary data.</text>
</comment>
<gene>
    <name evidence="1" type="ORF">Ctob_007325</name>
</gene>
<evidence type="ECO:0000313" key="2">
    <source>
        <dbReference type="Proteomes" id="UP000037460"/>
    </source>
</evidence>